<organism evidence="2">
    <name type="scientific">Salmonella phage PMBT35</name>
    <dbReference type="NCBI Taxonomy" id="3137287"/>
    <lineage>
        <taxon>Viruses</taxon>
    </lineage>
</organism>
<dbReference type="EMBL" id="PP554580">
    <property type="protein sequence ID" value="XCD29906.1"/>
    <property type="molecule type" value="Genomic_DNA"/>
</dbReference>
<reference evidence="2" key="1">
    <citation type="submission" date="2024-03" db="EMBL/GenBank/DDBJ databases">
        <title>This phage originates from the Bacteriophage catalogue of the Bacteriophage Competence Centre, Department of Microbiology und Biotechnology, Max Rubner-Institut, Kiel, Germany.</title>
        <authorList>
            <person name="Sprotte S."/>
            <person name="Brinks E."/>
        </authorList>
    </citation>
    <scope>NUCLEOTIDE SEQUENCE</scope>
</reference>
<dbReference type="Pfam" id="PF25109">
    <property type="entry name" value="HAD_PNKP"/>
    <property type="match status" value="1"/>
</dbReference>
<keyword evidence="2" id="KW-0418">Kinase</keyword>
<evidence type="ECO:0000313" key="2">
    <source>
        <dbReference type="EMBL" id="XCD29906.1"/>
    </source>
</evidence>
<dbReference type="Gene3D" id="3.40.50.1000">
    <property type="entry name" value="HAD superfamily/HAD-like"/>
    <property type="match status" value="1"/>
</dbReference>
<proteinExistence type="predicted"/>
<feature type="domain" description="Polynucleotide kinase PNKP phosphatase" evidence="1">
    <location>
        <begin position="19"/>
        <end position="161"/>
    </location>
</feature>
<dbReference type="InterPro" id="IPR036412">
    <property type="entry name" value="HAD-like_sf"/>
</dbReference>
<evidence type="ECO:0000259" key="1">
    <source>
        <dbReference type="Pfam" id="PF25109"/>
    </source>
</evidence>
<dbReference type="InterPro" id="IPR056782">
    <property type="entry name" value="HAD_PNKP"/>
</dbReference>
<protein>
    <submittedName>
        <fullName evidence="2">Polynucleotide kinase</fullName>
    </submittedName>
</protein>
<accession>A0AAU8BUY5</accession>
<dbReference type="GO" id="GO:0016301">
    <property type="term" value="F:kinase activity"/>
    <property type="evidence" value="ECO:0007669"/>
    <property type="project" value="UniProtKB-KW"/>
</dbReference>
<dbReference type="InterPro" id="IPR023214">
    <property type="entry name" value="HAD_sf"/>
</dbReference>
<keyword evidence="2" id="KW-0808">Transferase</keyword>
<sequence>MLKFEIWGKTYNLGNATKSVVIVDYDGTLSDGSHRLHLLPTKDLHLTESWSEFNRAAINDTPIQNTIDIINGLWVSGFAVVVLTGRSDEVYEDSVKWLYDHGVKYDHIIMRRATDNRKDTIIKEEVLRAIGLENIICAFDDSPSVVPFMRSLGITTYQVTEYEKPHSHLQSHGVEKLAK</sequence>
<dbReference type="SUPFAM" id="SSF56784">
    <property type="entry name" value="HAD-like"/>
    <property type="match status" value="1"/>
</dbReference>
<name>A0AAU8BUY5_9VIRU</name>